<dbReference type="PANTHER" id="PTHR11069">
    <property type="entry name" value="GLUCOSYLCERAMIDASE"/>
    <property type="match status" value="1"/>
</dbReference>
<keyword evidence="6" id="KW-1185">Reference proteome</keyword>
<dbReference type="InterPro" id="IPR017853">
    <property type="entry name" value="GH"/>
</dbReference>
<reference evidence="5 6" key="1">
    <citation type="submission" date="2014-09" db="EMBL/GenBank/DDBJ databases">
        <authorList>
            <person name="Regsiter A."/>
        </authorList>
    </citation>
    <scope>NUCLEOTIDE SEQUENCE [LARGE SCALE GENOMIC DNA]</scope>
</reference>
<keyword evidence="2" id="KW-0732">Signal</keyword>
<keyword evidence="5" id="KW-0119">Carbohydrate metabolism</keyword>
<dbReference type="GO" id="GO:0045493">
    <property type="term" value="P:xylan catabolic process"/>
    <property type="evidence" value="ECO:0007669"/>
    <property type="project" value="UniProtKB-KW"/>
</dbReference>
<dbReference type="InterPro" id="IPR033453">
    <property type="entry name" value="Glyco_hydro_30_TIM-barrel"/>
</dbReference>
<evidence type="ECO:0000256" key="3">
    <source>
        <dbReference type="ARBA" id="ARBA00022801"/>
    </source>
</evidence>
<dbReference type="EMBL" id="CCXZ01000035">
    <property type="protein sequence ID" value="CEG14854.1"/>
    <property type="molecule type" value="Genomic_DNA"/>
</dbReference>
<evidence type="ECO:0000256" key="4">
    <source>
        <dbReference type="RuleBase" id="RU361188"/>
    </source>
</evidence>
<comment type="similarity">
    <text evidence="1 4">Belongs to the glycosyl hydrolase 30 family.</text>
</comment>
<dbReference type="SUPFAM" id="SSF51445">
    <property type="entry name" value="(Trans)glycosidases"/>
    <property type="match status" value="1"/>
</dbReference>
<dbReference type="GO" id="GO:0006665">
    <property type="term" value="P:sphingolipid metabolic process"/>
    <property type="evidence" value="ECO:0007669"/>
    <property type="project" value="InterPro"/>
</dbReference>
<dbReference type="KEGG" id="xcw:J162_01055"/>
<dbReference type="KEGG" id="xcu:J159_01056"/>
<dbReference type="Gene3D" id="3.20.20.80">
    <property type="entry name" value="Glycosidases"/>
    <property type="match status" value="1"/>
</dbReference>
<dbReference type="KEGG" id="xcr:J163_01055"/>
<evidence type="ECO:0000313" key="6">
    <source>
        <dbReference type="Proteomes" id="UP000052230"/>
    </source>
</evidence>
<dbReference type="AlphaFoldDB" id="A0A0U5FFH2"/>
<organism evidence="5 6">
    <name type="scientific">Xanthomonas citri pv. citri</name>
    <dbReference type="NCBI Taxonomy" id="611301"/>
    <lineage>
        <taxon>Bacteria</taxon>
        <taxon>Pseudomonadati</taxon>
        <taxon>Pseudomonadota</taxon>
        <taxon>Gammaproteobacteria</taxon>
        <taxon>Lysobacterales</taxon>
        <taxon>Lysobacteraceae</taxon>
        <taxon>Xanthomonas</taxon>
    </lineage>
</organism>
<evidence type="ECO:0000313" key="5">
    <source>
        <dbReference type="EMBL" id="CEG14854.1"/>
    </source>
</evidence>
<keyword evidence="4 5" id="KW-0326">Glycosidase</keyword>
<dbReference type="GO" id="GO:0004348">
    <property type="term" value="F:glucosylceramidase activity"/>
    <property type="evidence" value="ECO:0007669"/>
    <property type="project" value="InterPro"/>
</dbReference>
<dbReference type="KEGG" id="xcn:J169_01055"/>
<accession>A0A0U5FFH2</accession>
<gene>
    <name evidence="5" type="ORF">XAC3562_130038</name>
</gene>
<keyword evidence="3 4" id="KW-0378">Hydrolase</keyword>
<dbReference type="GO" id="GO:0016020">
    <property type="term" value="C:membrane"/>
    <property type="evidence" value="ECO:0007669"/>
    <property type="project" value="GOC"/>
</dbReference>
<proteinExistence type="inferred from homology"/>
<protein>
    <submittedName>
        <fullName evidence="5">Truncated xylanase</fullName>
    </submittedName>
</protein>
<dbReference type="Proteomes" id="UP000052230">
    <property type="component" value="Unassembled WGS sequence"/>
</dbReference>
<comment type="caution">
    <text evidence="5">The sequence shown here is derived from an EMBL/GenBank/DDBJ whole genome shotgun (WGS) entry which is preliminary data.</text>
</comment>
<sequence>MKKPLSMLRALTCAMAVLVAGQAAAQTVTITPTQTYQTVRGFGGMNGAGWINDLTPAQVDLAYGSGTGQIGLSILRMRIDPSSSGWATQVPTATRVHALGGLVFATPWTPPAYMKSNNSLVNGGKLLTNYYGAYTQHLLDFANYMSGKGAPLYAISLQNEPDWHPDYESADWSGSDFVNYLAGGTSGAATG</sequence>
<dbReference type="KEGG" id="xcm:J164_01055"/>
<dbReference type="Pfam" id="PF02055">
    <property type="entry name" value="Glyco_hydro_30"/>
    <property type="match status" value="1"/>
</dbReference>
<dbReference type="InterPro" id="IPR001139">
    <property type="entry name" value="Glyco_hydro_30"/>
</dbReference>
<name>A0A0U5FFH2_XANCI</name>
<keyword evidence="5" id="KW-0858">Xylan degradation</keyword>
<dbReference type="PANTHER" id="PTHR11069:SF38">
    <property type="entry name" value="GLUCURONOXYLANASE XYNC"/>
    <property type="match status" value="1"/>
</dbReference>
<evidence type="ECO:0000256" key="2">
    <source>
        <dbReference type="ARBA" id="ARBA00022729"/>
    </source>
</evidence>
<keyword evidence="5" id="KW-0624">Polysaccharide degradation</keyword>
<evidence type="ECO:0000256" key="1">
    <source>
        <dbReference type="ARBA" id="ARBA00005382"/>
    </source>
</evidence>
<dbReference type="KEGG" id="xcf:J172_01050"/>